<dbReference type="GO" id="GO:0005840">
    <property type="term" value="C:ribosome"/>
    <property type="evidence" value="ECO:0007669"/>
    <property type="project" value="UniProtKB-KW"/>
</dbReference>
<feature type="domain" description="Ribosomal protein eL8/eL30/eS12/Gadd45" evidence="1">
    <location>
        <begin position="3"/>
        <end position="85"/>
    </location>
</feature>
<accession>A0A1M6I4X5</accession>
<proteinExistence type="predicted"/>
<reference evidence="2 3" key="1">
    <citation type="submission" date="2016-11" db="EMBL/GenBank/DDBJ databases">
        <authorList>
            <person name="Jaros S."/>
            <person name="Januszkiewicz K."/>
            <person name="Wedrychowicz H."/>
        </authorList>
    </citation>
    <scope>NUCLEOTIDE SEQUENCE [LARGE SCALE GENOMIC DNA]</scope>
    <source>
        <strain evidence="2 3">DSM 19022</strain>
    </source>
</reference>
<gene>
    <name evidence="2" type="ORF">SAMN02745176_03085</name>
</gene>
<dbReference type="InterPro" id="IPR029064">
    <property type="entry name" value="Ribosomal_eL30-like_sf"/>
</dbReference>
<sequence>MLGMAYKAGQVVTGEDTTRNAIRKNRVKLLIIAEDASDNTKKRFINSSVYYNVPYVICLTKIEMSRSLGQKIRSVAGIIDEGIAKYLMNLVENCV</sequence>
<protein>
    <submittedName>
        <fullName evidence="2">Ribosomal protein L7Ae</fullName>
    </submittedName>
</protein>
<dbReference type="Pfam" id="PF01248">
    <property type="entry name" value="Ribosomal_L7Ae"/>
    <property type="match status" value="1"/>
</dbReference>
<dbReference type="InterPro" id="IPR004038">
    <property type="entry name" value="Ribosomal_eL8/eL30/eS12/Gad45"/>
</dbReference>
<keyword evidence="2" id="KW-0689">Ribosomal protein</keyword>
<name>A0A1M6I4X5_9FIRM</name>
<keyword evidence="2" id="KW-0687">Ribonucleoprotein</keyword>
<evidence type="ECO:0000259" key="1">
    <source>
        <dbReference type="Pfam" id="PF01248"/>
    </source>
</evidence>
<dbReference type="AlphaFoldDB" id="A0A1M6I4X5"/>
<dbReference type="Proteomes" id="UP000184442">
    <property type="component" value="Unassembled WGS sequence"/>
</dbReference>
<dbReference type="STRING" id="1122184.SAMN02745176_03085"/>
<evidence type="ECO:0000313" key="3">
    <source>
        <dbReference type="Proteomes" id="UP000184442"/>
    </source>
</evidence>
<dbReference type="SUPFAM" id="SSF55315">
    <property type="entry name" value="L30e-like"/>
    <property type="match status" value="1"/>
</dbReference>
<dbReference type="EMBL" id="FQZS01000027">
    <property type="protein sequence ID" value="SHJ29483.1"/>
    <property type="molecule type" value="Genomic_DNA"/>
</dbReference>
<evidence type="ECO:0000313" key="2">
    <source>
        <dbReference type="EMBL" id="SHJ29483.1"/>
    </source>
</evidence>
<keyword evidence="3" id="KW-1185">Reference proteome</keyword>
<organism evidence="2 3">
    <name type="scientific">Lutispora thermophila DSM 19022</name>
    <dbReference type="NCBI Taxonomy" id="1122184"/>
    <lineage>
        <taxon>Bacteria</taxon>
        <taxon>Bacillati</taxon>
        <taxon>Bacillota</taxon>
        <taxon>Clostridia</taxon>
        <taxon>Lutisporales</taxon>
        <taxon>Lutisporaceae</taxon>
        <taxon>Lutispora</taxon>
    </lineage>
</organism>
<dbReference type="Gene3D" id="3.30.1330.30">
    <property type="match status" value="1"/>
</dbReference>